<dbReference type="GeneID" id="19198515"/>
<accession>A0A5M3MLS9</accession>
<protein>
    <submittedName>
        <fullName evidence="2">3-carboxy-cis,cis-mucoante lactonizing enzyme</fullName>
    </submittedName>
</protein>
<dbReference type="OrthoDB" id="9972196at2759"/>
<comment type="caution">
    <text evidence="2">The sequence shown here is derived from an EMBL/GenBank/DDBJ whole genome shotgun (WGS) entry which is preliminary data.</text>
</comment>
<dbReference type="AlphaFoldDB" id="A0A5M3MLS9"/>
<dbReference type="GO" id="GO:0017057">
    <property type="term" value="F:6-phosphogluconolactonase activity"/>
    <property type="evidence" value="ECO:0007669"/>
    <property type="project" value="TreeGrafter"/>
</dbReference>
<dbReference type="KEGG" id="cput:CONPUDRAFT_105131"/>
<dbReference type="InterPro" id="IPR019405">
    <property type="entry name" value="Lactonase_7-beta_prop"/>
</dbReference>
<organism evidence="2 3">
    <name type="scientific">Coniophora puteana (strain RWD-64-598)</name>
    <name type="common">Brown rot fungus</name>
    <dbReference type="NCBI Taxonomy" id="741705"/>
    <lineage>
        <taxon>Eukaryota</taxon>
        <taxon>Fungi</taxon>
        <taxon>Dikarya</taxon>
        <taxon>Basidiomycota</taxon>
        <taxon>Agaricomycotina</taxon>
        <taxon>Agaricomycetes</taxon>
        <taxon>Agaricomycetidae</taxon>
        <taxon>Boletales</taxon>
        <taxon>Coniophorineae</taxon>
        <taxon>Coniophoraceae</taxon>
        <taxon>Coniophora</taxon>
    </lineage>
</organism>
<reference evidence="3" key="1">
    <citation type="journal article" date="2012" name="Science">
        <title>The Paleozoic origin of enzymatic lignin decomposition reconstructed from 31 fungal genomes.</title>
        <authorList>
            <person name="Floudas D."/>
            <person name="Binder M."/>
            <person name="Riley R."/>
            <person name="Barry K."/>
            <person name="Blanchette R.A."/>
            <person name="Henrissat B."/>
            <person name="Martinez A.T."/>
            <person name="Otillar R."/>
            <person name="Spatafora J.W."/>
            <person name="Yadav J.S."/>
            <person name="Aerts A."/>
            <person name="Benoit I."/>
            <person name="Boyd A."/>
            <person name="Carlson A."/>
            <person name="Copeland A."/>
            <person name="Coutinho P.M."/>
            <person name="de Vries R.P."/>
            <person name="Ferreira P."/>
            <person name="Findley K."/>
            <person name="Foster B."/>
            <person name="Gaskell J."/>
            <person name="Glotzer D."/>
            <person name="Gorecki P."/>
            <person name="Heitman J."/>
            <person name="Hesse C."/>
            <person name="Hori C."/>
            <person name="Igarashi K."/>
            <person name="Jurgens J.A."/>
            <person name="Kallen N."/>
            <person name="Kersten P."/>
            <person name="Kohler A."/>
            <person name="Kuees U."/>
            <person name="Kumar T.K.A."/>
            <person name="Kuo A."/>
            <person name="LaButti K."/>
            <person name="Larrondo L.F."/>
            <person name="Lindquist E."/>
            <person name="Ling A."/>
            <person name="Lombard V."/>
            <person name="Lucas S."/>
            <person name="Lundell T."/>
            <person name="Martin R."/>
            <person name="McLaughlin D.J."/>
            <person name="Morgenstern I."/>
            <person name="Morin E."/>
            <person name="Murat C."/>
            <person name="Nagy L.G."/>
            <person name="Nolan M."/>
            <person name="Ohm R.A."/>
            <person name="Patyshakuliyeva A."/>
            <person name="Rokas A."/>
            <person name="Ruiz-Duenas F.J."/>
            <person name="Sabat G."/>
            <person name="Salamov A."/>
            <person name="Samejima M."/>
            <person name="Schmutz J."/>
            <person name="Slot J.C."/>
            <person name="St John F."/>
            <person name="Stenlid J."/>
            <person name="Sun H."/>
            <person name="Sun S."/>
            <person name="Syed K."/>
            <person name="Tsang A."/>
            <person name="Wiebenga A."/>
            <person name="Young D."/>
            <person name="Pisabarro A."/>
            <person name="Eastwood D.C."/>
            <person name="Martin F."/>
            <person name="Cullen D."/>
            <person name="Grigoriev I.V."/>
            <person name="Hibbett D.S."/>
        </authorList>
    </citation>
    <scope>NUCLEOTIDE SEQUENCE [LARGE SCALE GENOMIC DNA]</scope>
    <source>
        <strain evidence="3">RWD-64-598 SS2</strain>
    </source>
</reference>
<comment type="similarity">
    <text evidence="1">Belongs to the cycloisomerase 2 family.</text>
</comment>
<dbReference type="InterPro" id="IPR050282">
    <property type="entry name" value="Cycloisomerase_2"/>
</dbReference>
<keyword evidence="3" id="KW-1185">Reference proteome</keyword>
<dbReference type="Gene3D" id="2.130.10.10">
    <property type="entry name" value="YVTN repeat-like/Quinoprotein amine dehydrogenase"/>
    <property type="match status" value="1"/>
</dbReference>
<dbReference type="PANTHER" id="PTHR30344:SF1">
    <property type="entry name" value="6-PHOSPHOGLUCONOLACTONASE"/>
    <property type="match status" value="1"/>
</dbReference>
<evidence type="ECO:0000313" key="2">
    <source>
        <dbReference type="EMBL" id="EIW80179.1"/>
    </source>
</evidence>
<dbReference type="OMA" id="VGFHPSW"/>
<dbReference type="PANTHER" id="PTHR30344">
    <property type="entry name" value="6-PHOSPHOGLUCONOLACTONASE-RELATED"/>
    <property type="match status" value="1"/>
</dbReference>
<dbReference type="InterPro" id="IPR015943">
    <property type="entry name" value="WD40/YVTN_repeat-like_dom_sf"/>
</dbReference>
<dbReference type="Pfam" id="PF10282">
    <property type="entry name" value="Lactonase"/>
    <property type="match status" value="1"/>
</dbReference>
<dbReference type="SUPFAM" id="SSF51004">
    <property type="entry name" value="C-terminal (heme d1) domain of cytochrome cd1-nitrite reductase"/>
    <property type="match status" value="1"/>
</dbReference>
<dbReference type="Proteomes" id="UP000053558">
    <property type="component" value="Unassembled WGS sequence"/>
</dbReference>
<evidence type="ECO:0000256" key="1">
    <source>
        <dbReference type="ARBA" id="ARBA00005564"/>
    </source>
</evidence>
<name>A0A5M3MLS9_CONPW</name>
<evidence type="ECO:0000313" key="3">
    <source>
        <dbReference type="Proteomes" id="UP000053558"/>
    </source>
</evidence>
<dbReference type="RefSeq" id="XP_007769191.1">
    <property type="nucleotide sequence ID" value="XM_007771001.1"/>
</dbReference>
<sequence>MAPYTILVGSYAESLYVLEFDPSAKTLKLNQSLKVGYHPSWITVHPTDKSLIYTALEQKDGEVIVLKYAEGTLTELQRAPSGGRDPCTVLASEGELIVGNYTEGNVSFTPLSTSEPYLSPEKMYTVVMPHVEQPGLVADRQESSHPHQVVFTSDESEILVPDLGADKTYRLRRGEDGQWALSDESFSYEAGSGPRHLVLSGTELFTLLELSSHLSAIDFPTGTLIGVASTLDPPPARDALLAGPAGPRLAAELLIANQLGGQWKYLYASNRNDPAPAGDTVAIFSLAERGAPILASEVRTGQKHVRGMMFGGPDDRYLVTGGKDGGGVKVWERVSGGRGLRELASVDVESPTSFLWM</sequence>
<dbReference type="InterPro" id="IPR011048">
    <property type="entry name" value="Haem_d1_sf"/>
</dbReference>
<gene>
    <name evidence="2" type="ORF">CONPUDRAFT_105131</name>
</gene>
<dbReference type="EMBL" id="JH711579">
    <property type="protein sequence ID" value="EIW80179.1"/>
    <property type="molecule type" value="Genomic_DNA"/>
</dbReference>
<proteinExistence type="inferred from homology"/>